<name>A0A0F9I4Z9_9ZZZZ</name>
<protein>
    <submittedName>
        <fullName evidence="2">Uncharacterized protein</fullName>
    </submittedName>
</protein>
<evidence type="ECO:0000256" key="1">
    <source>
        <dbReference type="SAM" id="MobiDB-lite"/>
    </source>
</evidence>
<comment type="caution">
    <text evidence="2">The sequence shown here is derived from an EMBL/GenBank/DDBJ whole genome shotgun (WGS) entry which is preliminary data.</text>
</comment>
<sequence length="752" mass="85462">DSVAVSLKDELARVSQDIVEGKMSEEEIKKLHEEFKRKAHGATVDELMKYREETQLERAEMTTTEWYEREMSPTLLGNINYALLVQRVHYNGLWHHVFCGRSLGWTRYRNWSNLRSNRHLGDKIGALRNLKAGNLKRYSNERDPSWPGSSSQQAAIIDKRLQALYAGTIRVSYSSVIYPSPSWKSVIYGDTDEHEAIGRTYEVHMSDGVLNEFWPHKESETIPIAEKLDDLWEQALDNAEAYLEKAEEGAAATELTPLRDACFKDMDAICKEARKLLCRDARSLVEINWCLRVEVLTGDMQEKMFKYWTDEMVDSLQPLIRKIAKGQFEKGIIVHKAGVDEAMKEFGEKVVPLLRRDLERMVSKRKFRRLVWVGYSPTKAYKTAGGEGTNVPNEADVQKEKAALAGLLKSRPDLKAYADKRRELNKEYFQEAIENTKDEILTSILTGGLLLKQMYVFVEGADYADKVKEKLDARLAAMQGRGQDVTGLTKDGLPDTQAPLVALFFGASKGHGASLEPVKTTMQPGLYSRILPGTVLRASLPRIPAAPTKTGRKGVFAEQETVTPKFSGKSPRFEGIPFLHKFPKLDGDLTDWGEIRPLILRGGRGAEPMLVYAAWCYQGFFFGYHVDQPDEEYYYPAERRVRKRMTPYERDRTSSWPFLGDHFRLLFDTLDARKTRRGEPNTQEFTILPRGTDTLGDIPGVERRITSRRDADTREWRGVKATGKTFPRQPTGGPDGSGPYRVTKATKDSYTV</sequence>
<dbReference type="EMBL" id="LAZR01022272">
    <property type="protein sequence ID" value="KKL82457.1"/>
    <property type="molecule type" value="Genomic_DNA"/>
</dbReference>
<organism evidence="2">
    <name type="scientific">marine sediment metagenome</name>
    <dbReference type="NCBI Taxonomy" id="412755"/>
    <lineage>
        <taxon>unclassified sequences</taxon>
        <taxon>metagenomes</taxon>
        <taxon>ecological metagenomes</taxon>
    </lineage>
</organism>
<proteinExistence type="predicted"/>
<reference evidence="2" key="1">
    <citation type="journal article" date="2015" name="Nature">
        <title>Complex archaea that bridge the gap between prokaryotes and eukaryotes.</title>
        <authorList>
            <person name="Spang A."/>
            <person name="Saw J.H."/>
            <person name="Jorgensen S.L."/>
            <person name="Zaremba-Niedzwiedzka K."/>
            <person name="Martijn J."/>
            <person name="Lind A.E."/>
            <person name="van Eijk R."/>
            <person name="Schleper C."/>
            <person name="Guy L."/>
            <person name="Ettema T.J."/>
        </authorList>
    </citation>
    <scope>NUCLEOTIDE SEQUENCE</scope>
</reference>
<dbReference type="AlphaFoldDB" id="A0A0F9I4Z9"/>
<feature type="non-terminal residue" evidence="2">
    <location>
        <position position="752"/>
    </location>
</feature>
<evidence type="ECO:0000313" key="2">
    <source>
        <dbReference type="EMBL" id="KKL82457.1"/>
    </source>
</evidence>
<accession>A0A0F9I4Z9</accession>
<feature type="non-terminal residue" evidence="2">
    <location>
        <position position="1"/>
    </location>
</feature>
<gene>
    <name evidence="2" type="ORF">LCGC14_1984570</name>
</gene>
<feature type="region of interest" description="Disordered" evidence="1">
    <location>
        <begin position="718"/>
        <end position="752"/>
    </location>
</feature>